<dbReference type="GO" id="GO:0030246">
    <property type="term" value="F:carbohydrate binding"/>
    <property type="evidence" value="ECO:0007669"/>
    <property type="project" value="InterPro"/>
</dbReference>
<feature type="domain" description="Glucodextranase N-terminal" evidence="2">
    <location>
        <begin position="3"/>
        <end position="39"/>
    </location>
</feature>
<dbReference type="InterPro" id="IPR014718">
    <property type="entry name" value="GH-type_carb-bd"/>
</dbReference>
<comment type="caution">
    <text evidence="3">The sequence shown here is derived from an EMBL/GenBank/DDBJ whole genome shotgun (WGS) entry which is preliminary data.</text>
</comment>
<gene>
    <name evidence="3" type="ORF">B1A_10249</name>
</gene>
<proteinExistence type="predicted"/>
<evidence type="ECO:0000313" key="3">
    <source>
        <dbReference type="EMBL" id="EQD60112.1"/>
    </source>
</evidence>
<keyword evidence="1" id="KW-1133">Transmembrane helix</keyword>
<dbReference type="Pfam" id="PF09137">
    <property type="entry name" value="Glucodextran_N"/>
    <property type="match status" value="1"/>
</dbReference>
<dbReference type="EMBL" id="AUZX01007298">
    <property type="protein sequence ID" value="EQD60112.1"/>
    <property type="molecule type" value="Genomic_DNA"/>
</dbReference>
<protein>
    <submittedName>
        <fullName evidence="3">Glucodextranase N domain protein</fullName>
    </submittedName>
</protein>
<dbReference type="GO" id="GO:0005975">
    <property type="term" value="P:carbohydrate metabolic process"/>
    <property type="evidence" value="ECO:0007669"/>
    <property type="project" value="InterPro"/>
</dbReference>
<reference evidence="3" key="2">
    <citation type="journal article" date="2014" name="ISME J.">
        <title>Microbial stratification in low pH oxic and suboxic macroscopic growths along an acid mine drainage.</title>
        <authorList>
            <person name="Mendez-Garcia C."/>
            <person name="Mesa V."/>
            <person name="Sprenger R.R."/>
            <person name="Richter M."/>
            <person name="Diez M.S."/>
            <person name="Solano J."/>
            <person name="Bargiela R."/>
            <person name="Golyshina O.V."/>
            <person name="Manteca A."/>
            <person name="Ramos J.L."/>
            <person name="Gallego J.R."/>
            <person name="Llorente I."/>
            <person name="Martins Dos Santos V.A."/>
            <person name="Jensen O.N."/>
            <person name="Pelaez A.I."/>
            <person name="Sanchez J."/>
            <person name="Ferrer M."/>
        </authorList>
    </citation>
    <scope>NUCLEOTIDE SEQUENCE</scope>
</reference>
<dbReference type="AlphaFoldDB" id="T1ARZ1"/>
<feature type="non-terminal residue" evidence="3">
    <location>
        <position position="40"/>
    </location>
</feature>
<dbReference type="GO" id="GO:0003824">
    <property type="term" value="F:catalytic activity"/>
    <property type="evidence" value="ECO:0007669"/>
    <property type="project" value="InterPro"/>
</dbReference>
<dbReference type="Gene3D" id="2.70.98.10">
    <property type="match status" value="1"/>
</dbReference>
<dbReference type="InterPro" id="IPR011013">
    <property type="entry name" value="Gal_mutarotase_sf_dom"/>
</dbReference>
<dbReference type="InterPro" id="IPR015220">
    <property type="entry name" value="Glucodextranase_N"/>
</dbReference>
<evidence type="ECO:0000256" key="1">
    <source>
        <dbReference type="SAM" id="Phobius"/>
    </source>
</evidence>
<reference evidence="3" key="1">
    <citation type="submission" date="2013-08" db="EMBL/GenBank/DDBJ databases">
        <authorList>
            <person name="Mendez C."/>
            <person name="Richter M."/>
            <person name="Ferrer M."/>
            <person name="Sanchez J."/>
        </authorList>
    </citation>
    <scope>NUCLEOTIDE SEQUENCE</scope>
</reference>
<dbReference type="SUPFAM" id="SSF74650">
    <property type="entry name" value="Galactose mutarotase-like"/>
    <property type="match status" value="1"/>
</dbReference>
<accession>T1ARZ1</accession>
<organism evidence="3">
    <name type="scientific">mine drainage metagenome</name>
    <dbReference type="NCBI Taxonomy" id="410659"/>
    <lineage>
        <taxon>unclassified sequences</taxon>
        <taxon>metagenomes</taxon>
        <taxon>ecological metagenomes</taxon>
    </lineage>
</organism>
<keyword evidence="1" id="KW-0472">Membrane</keyword>
<name>T1ARZ1_9ZZZZ</name>
<keyword evidence="1" id="KW-0812">Transmembrane</keyword>
<sequence>MNAPGWPGMPLAWSSSAKDIVGTALGAGRVWFTLGYGILD</sequence>
<feature type="transmembrane region" description="Helical" evidence="1">
    <location>
        <begin position="20"/>
        <end position="39"/>
    </location>
</feature>
<evidence type="ECO:0000259" key="2">
    <source>
        <dbReference type="Pfam" id="PF09137"/>
    </source>
</evidence>